<reference evidence="1" key="1">
    <citation type="submission" date="2020-05" db="EMBL/GenBank/DDBJ databases">
        <title>Viral metagenome analysis of wild birds revealed diverse small circular ssDNA viral genomes.</title>
        <authorList>
            <person name="Yao Y."/>
            <person name="Zhang W."/>
        </authorList>
    </citation>
    <scope>NUCLEOTIDE SEQUENCE</scope>
    <source>
        <strain evidence="1">Wd-yyx-12</strain>
    </source>
</reference>
<evidence type="ECO:0000313" key="1">
    <source>
        <dbReference type="EMBL" id="QWY79448.1"/>
    </source>
</evidence>
<sequence length="292" mass="33618">MLRRYRKKYNLRPRKRAAVRRHRLRRLRQRRRGVNYRKICVKDVYTLNVQSSADKVETWGEDFIEKIKTRCRSDVYANTRFLFNLQQFKAVKFNYVAFTIRIFALCYTPNIETKNTVNFTAKAPQTLHANSGYGVNDIVGKFPVYVLWNYSADLPSNPSSNLIQDSKHSRVVKVGGKGVTFLYKVPKIYRGYLDCTWVKTINPLSDEYNDVGKYLNKVTGVGVCPNIFYMTLDRTIQAIVDSCKSVANTYPVRYIIHVTTKAGCTFKGENDMTLSFNTAESFLTAGGARDKD</sequence>
<dbReference type="EMBL" id="MT446308">
    <property type="protein sequence ID" value="QWY79448.1"/>
    <property type="molecule type" value="Genomic_DNA"/>
</dbReference>
<organism evidence="1">
    <name type="scientific">Cressdnaviricota sp</name>
    <dbReference type="NCBI Taxonomy" id="2748378"/>
    <lineage>
        <taxon>Viruses</taxon>
        <taxon>Monodnaviria</taxon>
        <taxon>Shotokuvirae</taxon>
        <taxon>Cressdnaviricota</taxon>
    </lineage>
</organism>
<accession>A0A8F3II49</accession>
<name>A0A8F3II49_9VIRU</name>
<protein>
    <submittedName>
        <fullName evidence="1">Capsid protein</fullName>
    </submittedName>
</protein>
<proteinExistence type="predicted"/>